<dbReference type="PANTHER" id="PTHR33164:SF43">
    <property type="entry name" value="HTH-TYPE TRANSCRIPTIONAL REPRESSOR YETL"/>
    <property type="match status" value="1"/>
</dbReference>
<dbReference type="Pfam" id="PF01047">
    <property type="entry name" value="MarR"/>
    <property type="match status" value="1"/>
</dbReference>
<name>A0A1B1YEG3_THEST</name>
<sequence>MDIDSMAVELSQMHIDNAKLLTQIANALSMSGEMGVLLWLSQQKSRTYATDIIKHFGLTPGRVANILKKLEQRQLIVRHEDTVDQRKFCILLTKKGVMYANELYSQMNDGHARILAALGQEDASEGLRILKRVITLINNGVKLHTADS</sequence>
<dbReference type="InterPro" id="IPR036390">
    <property type="entry name" value="WH_DNA-bd_sf"/>
</dbReference>
<dbReference type="SMART" id="SM00347">
    <property type="entry name" value="HTH_MARR"/>
    <property type="match status" value="1"/>
</dbReference>
<dbReference type="PROSITE" id="PS50995">
    <property type="entry name" value="HTH_MARR_2"/>
    <property type="match status" value="1"/>
</dbReference>
<dbReference type="SUPFAM" id="SSF46785">
    <property type="entry name" value="Winged helix' DNA-binding domain"/>
    <property type="match status" value="1"/>
</dbReference>
<dbReference type="GO" id="GO:0006950">
    <property type="term" value="P:response to stress"/>
    <property type="evidence" value="ECO:0007669"/>
    <property type="project" value="TreeGrafter"/>
</dbReference>
<evidence type="ECO:0000313" key="3">
    <source>
        <dbReference type="Proteomes" id="UP000092971"/>
    </source>
</evidence>
<reference evidence="2 3" key="1">
    <citation type="submission" date="2016-02" db="EMBL/GenBank/DDBJ databases">
        <title>Comparison of Clostridium stercorarium subspecies using comparative genomics and transcriptomics.</title>
        <authorList>
            <person name="Schellenberg J."/>
            <person name="Thallinger G."/>
            <person name="Levin D.B."/>
            <person name="Zhang X."/>
            <person name="Alvare G."/>
            <person name="Fristensky B."/>
            <person name="Sparling R."/>
        </authorList>
    </citation>
    <scope>NUCLEOTIDE SEQUENCE [LARGE SCALE GENOMIC DNA]</scope>
    <source>
        <strain evidence="2 3">DSM 2910</strain>
    </source>
</reference>
<dbReference type="PANTHER" id="PTHR33164">
    <property type="entry name" value="TRANSCRIPTIONAL REGULATOR, MARR FAMILY"/>
    <property type="match status" value="1"/>
</dbReference>
<feature type="domain" description="HTH marR-type" evidence="1">
    <location>
        <begin position="1"/>
        <end position="135"/>
    </location>
</feature>
<dbReference type="InterPro" id="IPR000835">
    <property type="entry name" value="HTH_MarR-typ"/>
</dbReference>
<dbReference type="AlphaFoldDB" id="A0A1B1YEG3"/>
<dbReference type="RefSeq" id="WP_015359529.1">
    <property type="nucleotide sequence ID" value="NZ_CP014672.1"/>
</dbReference>
<dbReference type="Proteomes" id="UP000092971">
    <property type="component" value="Chromosome"/>
</dbReference>
<dbReference type="OrthoDB" id="2608936at2"/>
<accession>A0A1B1YEG3</accession>
<dbReference type="Gene3D" id="1.10.10.10">
    <property type="entry name" value="Winged helix-like DNA-binding domain superfamily/Winged helix DNA-binding domain"/>
    <property type="match status" value="1"/>
</dbReference>
<dbReference type="GO" id="GO:0003700">
    <property type="term" value="F:DNA-binding transcription factor activity"/>
    <property type="evidence" value="ECO:0007669"/>
    <property type="project" value="InterPro"/>
</dbReference>
<proteinExistence type="predicted"/>
<dbReference type="InterPro" id="IPR036388">
    <property type="entry name" value="WH-like_DNA-bd_sf"/>
</dbReference>
<evidence type="ECO:0000259" key="1">
    <source>
        <dbReference type="PROSITE" id="PS50995"/>
    </source>
</evidence>
<protein>
    <submittedName>
        <fullName evidence="2">MarR family transcriptional regulator</fullName>
    </submittedName>
</protein>
<gene>
    <name evidence="2" type="ORF">CSTERTH_09015</name>
</gene>
<dbReference type="InterPro" id="IPR039422">
    <property type="entry name" value="MarR/SlyA-like"/>
</dbReference>
<evidence type="ECO:0000313" key="2">
    <source>
        <dbReference type="EMBL" id="ANW99155.1"/>
    </source>
</evidence>
<organism evidence="2 3">
    <name type="scientific">Thermoclostridium stercorarium subsp. thermolacticum DSM 2910</name>
    <dbReference type="NCBI Taxonomy" id="1121336"/>
    <lineage>
        <taxon>Bacteria</taxon>
        <taxon>Bacillati</taxon>
        <taxon>Bacillota</taxon>
        <taxon>Clostridia</taxon>
        <taxon>Eubacteriales</taxon>
        <taxon>Oscillospiraceae</taxon>
        <taxon>Thermoclostridium</taxon>
    </lineage>
</organism>
<dbReference type="EMBL" id="CP014672">
    <property type="protein sequence ID" value="ANW99155.1"/>
    <property type="molecule type" value="Genomic_DNA"/>
</dbReference>